<reference evidence="9" key="1">
    <citation type="submission" date="2016-06" db="EMBL/GenBank/DDBJ databases">
        <authorList>
            <person name="Hehemann J.-H."/>
            <person name="Arevalo P."/>
            <person name="Datta M.S."/>
            <person name="Polz M.F."/>
        </authorList>
    </citation>
    <scope>NUCLEOTIDE SEQUENCE [LARGE SCALE GENOMIC DNA]</scope>
    <source>
        <strain evidence="9">9CSC122</strain>
    </source>
</reference>
<dbReference type="PROSITE" id="PS50885">
    <property type="entry name" value="HAMP"/>
    <property type="match status" value="1"/>
</dbReference>
<dbReference type="SUPFAM" id="SSF58104">
    <property type="entry name" value="Methyl-accepting chemotaxis protein (MCP) signaling domain"/>
    <property type="match status" value="1"/>
</dbReference>
<dbReference type="Pfam" id="PF00672">
    <property type="entry name" value="HAMP"/>
    <property type="match status" value="1"/>
</dbReference>
<protein>
    <submittedName>
        <fullName evidence="8">Chemotaxis protein</fullName>
    </submittedName>
</protein>
<dbReference type="Proteomes" id="UP000093173">
    <property type="component" value="Unassembled WGS sequence"/>
</dbReference>
<feature type="domain" description="Methyl-accepting transducer" evidence="6">
    <location>
        <begin position="433"/>
        <end position="669"/>
    </location>
</feature>
<dbReference type="EMBL" id="MAJZ01000847">
    <property type="protein sequence ID" value="OCH73031.1"/>
    <property type="molecule type" value="Genomic_DNA"/>
</dbReference>
<evidence type="ECO:0000256" key="1">
    <source>
        <dbReference type="ARBA" id="ARBA00004370"/>
    </source>
</evidence>
<accession>A0A1B9QVJ0</accession>
<dbReference type="CDD" id="cd11386">
    <property type="entry name" value="MCP_signal"/>
    <property type="match status" value="1"/>
</dbReference>
<comment type="subcellular location">
    <subcellularLocation>
        <location evidence="1">Membrane</location>
    </subcellularLocation>
</comment>
<dbReference type="SMART" id="SM00304">
    <property type="entry name" value="HAMP"/>
    <property type="match status" value="1"/>
</dbReference>
<dbReference type="Gene3D" id="3.30.450.20">
    <property type="entry name" value="PAS domain"/>
    <property type="match status" value="1"/>
</dbReference>
<dbReference type="FunFam" id="1.10.287.950:FF:000001">
    <property type="entry name" value="Methyl-accepting chemotaxis sensory transducer"/>
    <property type="match status" value="1"/>
</dbReference>
<evidence type="ECO:0000256" key="3">
    <source>
        <dbReference type="ARBA" id="ARBA00029447"/>
    </source>
</evidence>
<proteinExistence type="inferred from homology"/>
<keyword evidence="5" id="KW-0812">Transmembrane</keyword>
<evidence type="ECO:0000313" key="9">
    <source>
        <dbReference type="Proteomes" id="UP000093173"/>
    </source>
</evidence>
<feature type="transmembrane region" description="Helical" evidence="5">
    <location>
        <begin position="355"/>
        <end position="373"/>
    </location>
</feature>
<evidence type="ECO:0000256" key="5">
    <source>
        <dbReference type="SAM" id="Phobius"/>
    </source>
</evidence>
<dbReference type="RefSeq" id="WP_065577303.1">
    <property type="nucleotide sequence ID" value="NZ_JBNGCH010000847.1"/>
</dbReference>
<feature type="domain" description="HAMP" evidence="7">
    <location>
        <begin position="374"/>
        <end position="428"/>
    </location>
</feature>
<dbReference type="CDD" id="cd12913">
    <property type="entry name" value="PDC1_MCP_like"/>
    <property type="match status" value="1"/>
</dbReference>
<dbReference type="PROSITE" id="PS50111">
    <property type="entry name" value="CHEMOTAXIS_TRANSDUC_2"/>
    <property type="match status" value="1"/>
</dbReference>
<evidence type="ECO:0000259" key="7">
    <source>
        <dbReference type="PROSITE" id="PS50885"/>
    </source>
</evidence>
<dbReference type="AlphaFoldDB" id="A0A1B9QVJ0"/>
<name>A0A1B9QVJ0_9VIBR</name>
<dbReference type="Gene3D" id="1.10.287.950">
    <property type="entry name" value="Methyl-accepting chemotaxis protein"/>
    <property type="match status" value="1"/>
</dbReference>
<sequence length="705" mass="75822">MRTLSVQWKITLLAGCCLLITSLSLVGFSVYNAIGNQKVITAQSSTSVIDKSQQLLETRARLNATEVVQFLDEAIYRAEMLASNALFFKRNTEENFGSSEELRTALDEMVRQSVAEFDAIEGAYLVFQPDLLDGEDGNYVNADYVGSNDIGRFASYWKTAENGENIIANVLSEKSLAQESESERFYCPIASGEICVSTPRLITQEDREFLTSSISVPILVDEVPIGFFGIDLKLDQLTNVIAESDASLFEGRGRLFIISLNGSLIASDDPSLVIGSAFQSSTVSRDKVTDLLFGGELTTSWSNDDSWLTVFAPMTVANQTWGVIFEMPRSVVVADAVALDEVLSGNLASSVKSELLTGGIFVLVGLALIAILAQRVVKPIREVVVRLDDIASGEGDLTQRLNVTSQDEIGQLAKGFNLFLEKLQSTIKDVVVTTNDVAQTTVEAKNAAMATRTSSESQFKEVDLVATASEEMTQTASMVVQNAETAVQAAADANDAAVTGQKVIESSQTEMGALLSKMTQAVPIVEELAVNNANITEILTVIEGISEQTNLLALNAAIEAARAGEQGRGFAVVADEVRNLASRTQASVGEIRGVIDNVQRGTQDVVATIQEGHQLAHDSSSQVNTAVEELSHIFAAIAAINDMNSQIVRAAEEQQTVSAEVNQSVSNIRDLSAQIVSQAGESESIGNQINTLSEKQQQLVSQFKV</sequence>
<comment type="caution">
    <text evidence="8">The sequence shown here is derived from an EMBL/GenBank/DDBJ whole genome shotgun (WGS) entry which is preliminary data.</text>
</comment>
<keyword evidence="5" id="KW-0472">Membrane</keyword>
<evidence type="ECO:0000256" key="2">
    <source>
        <dbReference type="ARBA" id="ARBA00023224"/>
    </source>
</evidence>
<dbReference type="PANTHER" id="PTHR32089">
    <property type="entry name" value="METHYL-ACCEPTING CHEMOTAXIS PROTEIN MCPB"/>
    <property type="match status" value="1"/>
</dbReference>
<dbReference type="CDD" id="cd06225">
    <property type="entry name" value="HAMP"/>
    <property type="match status" value="1"/>
</dbReference>
<dbReference type="InterPro" id="IPR003660">
    <property type="entry name" value="HAMP_dom"/>
</dbReference>
<dbReference type="Pfam" id="PF00015">
    <property type="entry name" value="MCPsignal"/>
    <property type="match status" value="1"/>
</dbReference>
<organism evidence="8 9">
    <name type="scientific">Vibrio genomosp. F10</name>
    <dbReference type="NCBI Taxonomy" id="723171"/>
    <lineage>
        <taxon>Bacteria</taxon>
        <taxon>Pseudomonadati</taxon>
        <taxon>Pseudomonadota</taxon>
        <taxon>Gammaproteobacteria</taxon>
        <taxon>Vibrionales</taxon>
        <taxon>Vibrionaceae</taxon>
        <taxon>Vibrio</taxon>
    </lineage>
</organism>
<dbReference type="GO" id="GO:0007165">
    <property type="term" value="P:signal transduction"/>
    <property type="evidence" value="ECO:0007669"/>
    <property type="project" value="UniProtKB-KW"/>
</dbReference>
<gene>
    <name evidence="8" type="ORF">A6E14_15050</name>
</gene>
<keyword evidence="2 4" id="KW-0807">Transducer</keyword>
<keyword evidence="9" id="KW-1185">Reference proteome</keyword>
<dbReference type="InterPro" id="IPR004089">
    <property type="entry name" value="MCPsignal_dom"/>
</dbReference>
<dbReference type="PANTHER" id="PTHR32089:SF55">
    <property type="entry name" value="METHYL ACCEPTING SENSORY TRANSDUCER WITH CACHE_2 SMALL MOLECULE BINDING DOMAIN"/>
    <property type="match status" value="1"/>
</dbReference>
<comment type="similarity">
    <text evidence="3">Belongs to the methyl-accepting chemotaxis (MCP) protein family.</text>
</comment>
<evidence type="ECO:0000256" key="4">
    <source>
        <dbReference type="PROSITE-ProRule" id="PRU00284"/>
    </source>
</evidence>
<evidence type="ECO:0000259" key="6">
    <source>
        <dbReference type="PROSITE" id="PS50111"/>
    </source>
</evidence>
<keyword evidence="5" id="KW-1133">Transmembrane helix</keyword>
<dbReference type="GO" id="GO:0016020">
    <property type="term" value="C:membrane"/>
    <property type="evidence" value="ECO:0007669"/>
    <property type="project" value="UniProtKB-SubCell"/>
</dbReference>
<dbReference type="GO" id="GO:0006935">
    <property type="term" value="P:chemotaxis"/>
    <property type="evidence" value="ECO:0007669"/>
    <property type="project" value="UniProtKB-ARBA"/>
</dbReference>
<dbReference type="SMART" id="SM00283">
    <property type="entry name" value="MA"/>
    <property type="match status" value="1"/>
</dbReference>
<evidence type="ECO:0000313" key="8">
    <source>
        <dbReference type="EMBL" id="OCH73031.1"/>
    </source>
</evidence>